<dbReference type="PANTHER" id="PTHR39515:SF2">
    <property type="entry name" value="HTH-TYPE TRANSCRIPTIONAL REGULATOR RV0880"/>
    <property type="match status" value="1"/>
</dbReference>
<dbReference type="InterPro" id="IPR036390">
    <property type="entry name" value="WH_DNA-bd_sf"/>
</dbReference>
<dbReference type="PROSITE" id="PS50995">
    <property type="entry name" value="HTH_MARR_2"/>
    <property type="match status" value="1"/>
</dbReference>
<feature type="region of interest" description="Disordered" evidence="1">
    <location>
        <begin position="1"/>
        <end position="30"/>
    </location>
</feature>
<proteinExistence type="predicted"/>
<dbReference type="InterPro" id="IPR036388">
    <property type="entry name" value="WH-like_DNA-bd_sf"/>
</dbReference>
<comment type="caution">
    <text evidence="3">The sequence shown here is derived from an EMBL/GenBank/DDBJ whole genome shotgun (WGS) entry which is preliminary data.</text>
</comment>
<name>A0ABW0NR76_9MICO</name>
<dbReference type="InterPro" id="IPR052526">
    <property type="entry name" value="HTH-type_Bedaq_tolerance"/>
</dbReference>
<accession>A0ABW0NR76</accession>
<sequence>MDANASRSRPHAADPSADDHGADPGLGAQVRSTVGRLYRRFRSERPEGSLGDAALDVLNWLYKNGPQTLTELSEYGQVAPASMSQSVNRLTSAGYAIRTPDPSDRRKVLFSTTPDGAELARATRTQRDAWLDGQLRALSPEDQRVIARACALLSGIADS</sequence>
<dbReference type="InterPro" id="IPR000835">
    <property type="entry name" value="HTH_MarR-typ"/>
</dbReference>
<dbReference type="Gene3D" id="1.10.10.10">
    <property type="entry name" value="Winged helix-like DNA-binding domain superfamily/Winged helix DNA-binding domain"/>
    <property type="match status" value="1"/>
</dbReference>
<protein>
    <submittedName>
        <fullName evidence="3">MarR family winged helix-turn-helix transcriptional regulator</fullName>
    </submittedName>
</protein>
<dbReference type="PANTHER" id="PTHR39515">
    <property type="entry name" value="CONSERVED PROTEIN"/>
    <property type="match status" value="1"/>
</dbReference>
<keyword evidence="4" id="KW-1185">Reference proteome</keyword>
<dbReference type="RefSeq" id="WP_386740588.1">
    <property type="nucleotide sequence ID" value="NZ_JBHSMG010000002.1"/>
</dbReference>
<evidence type="ECO:0000313" key="3">
    <source>
        <dbReference type="EMBL" id="MFC5502889.1"/>
    </source>
</evidence>
<feature type="domain" description="HTH marR-type" evidence="2">
    <location>
        <begin position="23"/>
        <end position="158"/>
    </location>
</feature>
<dbReference type="SUPFAM" id="SSF46785">
    <property type="entry name" value="Winged helix' DNA-binding domain"/>
    <property type="match status" value="1"/>
</dbReference>
<dbReference type="EMBL" id="JBHSMG010000002">
    <property type="protein sequence ID" value="MFC5502889.1"/>
    <property type="molecule type" value="Genomic_DNA"/>
</dbReference>
<dbReference type="Pfam" id="PF12802">
    <property type="entry name" value="MarR_2"/>
    <property type="match status" value="1"/>
</dbReference>
<reference evidence="4" key="1">
    <citation type="journal article" date="2019" name="Int. J. Syst. Evol. Microbiol.">
        <title>The Global Catalogue of Microorganisms (GCM) 10K type strain sequencing project: providing services to taxonomists for standard genome sequencing and annotation.</title>
        <authorList>
            <consortium name="The Broad Institute Genomics Platform"/>
            <consortium name="The Broad Institute Genome Sequencing Center for Infectious Disease"/>
            <person name="Wu L."/>
            <person name="Ma J."/>
        </authorList>
    </citation>
    <scope>NUCLEOTIDE SEQUENCE [LARGE SCALE GENOMIC DNA]</scope>
    <source>
        <strain evidence="4">CGMCC 4.6997</strain>
    </source>
</reference>
<dbReference type="Proteomes" id="UP001596039">
    <property type="component" value="Unassembled WGS sequence"/>
</dbReference>
<evidence type="ECO:0000313" key="4">
    <source>
        <dbReference type="Proteomes" id="UP001596039"/>
    </source>
</evidence>
<evidence type="ECO:0000256" key="1">
    <source>
        <dbReference type="SAM" id="MobiDB-lite"/>
    </source>
</evidence>
<gene>
    <name evidence="3" type="ORF">ACFPJ4_11615</name>
</gene>
<organism evidence="3 4">
    <name type="scientific">Lysinimonas soli</name>
    <dbReference type="NCBI Taxonomy" id="1074233"/>
    <lineage>
        <taxon>Bacteria</taxon>
        <taxon>Bacillati</taxon>
        <taxon>Actinomycetota</taxon>
        <taxon>Actinomycetes</taxon>
        <taxon>Micrococcales</taxon>
        <taxon>Microbacteriaceae</taxon>
        <taxon>Lysinimonas</taxon>
    </lineage>
</organism>
<dbReference type="SMART" id="SM00347">
    <property type="entry name" value="HTH_MARR"/>
    <property type="match status" value="1"/>
</dbReference>
<evidence type="ECO:0000259" key="2">
    <source>
        <dbReference type="PROSITE" id="PS50995"/>
    </source>
</evidence>